<organism evidence="9">
    <name type="scientific">uncultured gamma proteobacterium HF0070_10G19</name>
    <dbReference type="NCBI Taxonomy" id="723565"/>
    <lineage>
        <taxon>Bacteria</taxon>
        <taxon>Pseudomonadati</taxon>
        <taxon>Pseudomonadota</taxon>
        <taxon>Gammaproteobacteria</taxon>
        <taxon>environmental samples</taxon>
    </lineage>
</organism>
<dbReference type="PANTHER" id="PTHR37423:SF1">
    <property type="entry name" value="OUTER MEMBRANE PROTEIN ASSEMBLY FACTOR BAMD"/>
    <property type="match status" value="1"/>
</dbReference>
<dbReference type="Gene3D" id="1.25.40.10">
    <property type="entry name" value="Tetratricopeptide repeat domain"/>
    <property type="match status" value="1"/>
</dbReference>
<dbReference type="EMBL" id="GU567955">
    <property type="protein sequence ID" value="ADI21462.1"/>
    <property type="molecule type" value="Genomic_DNA"/>
</dbReference>
<evidence type="ECO:0000256" key="3">
    <source>
        <dbReference type="ARBA" id="ARBA00023139"/>
    </source>
</evidence>
<dbReference type="NCBIfam" id="TIGR03302">
    <property type="entry name" value="OM_YfiO"/>
    <property type="match status" value="1"/>
</dbReference>
<dbReference type="AlphaFoldDB" id="E7C1Y8"/>
<comment type="function">
    <text evidence="6">Part of the outer membrane protein assembly complex, which is involved in assembly and insertion of beta-barrel proteins into the outer membrane.</text>
</comment>
<keyword evidence="7" id="KW-1133">Transmembrane helix</keyword>
<protein>
    <recommendedName>
        <fullName evidence="6">Outer membrane protein assembly factor BamD</fullName>
    </recommendedName>
</protein>
<reference evidence="9" key="1">
    <citation type="submission" date="2010-01" db="EMBL/GenBank/DDBJ databases">
        <title>Genome fragments of uncultured bacteria from the North Pacific subtropical Gyre.</title>
        <authorList>
            <person name="Pham V.D."/>
            <person name="Delong E.F."/>
        </authorList>
    </citation>
    <scope>NUCLEOTIDE SEQUENCE</scope>
</reference>
<gene>
    <name evidence="6" type="primary">bamD</name>
</gene>
<evidence type="ECO:0000256" key="1">
    <source>
        <dbReference type="ARBA" id="ARBA00022729"/>
    </source>
</evidence>
<keyword evidence="7" id="KW-0812">Transmembrane</keyword>
<dbReference type="GO" id="GO:1990063">
    <property type="term" value="C:Bam protein complex"/>
    <property type="evidence" value="ECO:0007669"/>
    <property type="project" value="TreeGrafter"/>
</dbReference>
<dbReference type="InterPro" id="IPR017689">
    <property type="entry name" value="BamD"/>
</dbReference>
<keyword evidence="4 6" id="KW-0998">Cell outer membrane</keyword>
<comment type="subunit">
    <text evidence="6">Part of the Bam complex.</text>
</comment>
<comment type="subcellular location">
    <subcellularLocation>
        <location evidence="6">Cell outer membrane</location>
    </subcellularLocation>
</comment>
<dbReference type="InterPro" id="IPR011990">
    <property type="entry name" value="TPR-like_helical_dom_sf"/>
</dbReference>
<dbReference type="PANTHER" id="PTHR37423">
    <property type="entry name" value="SOLUBLE LYTIC MUREIN TRANSGLYCOSYLASE-RELATED"/>
    <property type="match status" value="1"/>
</dbReference>
<feature type="domain" description="Outer membrane lipoprotein BamD-like" evidence="8">
    <location>
        <begin position="33"/>
        <end position="237"/>
    </location>
</feature>
<evidence type="ECO:0000256" key="4">
    <source>
        <dbReference type="ARBA" id="ARBA00023237"/>
    </source>
</evidence>
<dbReference type="GO" id="GO:0043165">
    <property type="term" value="P:Gram-negative-bacterium-type cell outer membrane assembly"/>
    <property type="evidence" value="ECO:0007669"/>
    <property type="project" value="UniProtKB-UniRule"/>
</dbReference>
<evidence type="ECO:0000259" key="8">
    <source>
        <dbReference type="Pfam" id="PF13525"/>
    </source>
</evidence>
<evidence type="ECO:0000256" key="6">
    <source>
        <dbReference type="HAMAP-Rule" id="MF_00922"/>
    </source>
</evidence>
<keyword evidence="5 9" id="KW-0449">Lipoprotein</keyword>
<keyword evidence="1 6" id="KW-0732">Signal</keyword>
<accession>E7C1Y8</accession>
<evidence type="ECO:0000256" key="7">
    <source>
        <dbReference type="SAM" id="Phobius"/>
    </source>
</evidence>
<dbReference type="HAMAP" id="MF_00922">
    <property type="entry name" value="OM_assembly_BamD"/>
    <property type="match status" value="1"/>
</dbReference>
<sequence>MHSTFSYATYLIIFLISLIVSIGCSSNKEVIEQPEQQYYELAQRRMNAKNYFAAIQSLEMIETRYPFGRFAEQAQAELIYANYMMGDDEAAHSAAEKFIRLHPRHPNIDYAYFMRGLASYTRDNSFFARVFKNSLARRDISGAKQSFNELSEFLTRFSQSQYAPYANQRLIFLRNIIAKHELAAAEYYVKREAYIASLRRAKYVIENIPNSSENLKALEIMKKSYLELGYLDLAEEVEETMRINETAKQNISDNYLSEIPKPN</sequence>
<comment type="similarity">
    <text evidence="6">Belongs to the BamD family.</text>
</comment>
<evidence type="ECO:0000313" key="9">
    <source>
        <dbReference type="EMBL" id="ADI21462.1"/>
    </source>
</evidence>
<proteinExistence type="inferred from homology"/>
<feature type="transmembrane region" description="Helical" evidence="7">
    <location>
        <begin position="6"/>
        <end position="24"/>
    </location>
</feature>
<dbReference type="InterPro" id="IPR039565">
    <property type="entry name" value="BamD-like"/>
</dbReference>
<keyword evidence="2 6" id="KW-0472">Membrane</keyword>
<keyword evidence="3" id="KW-0564">Palmitate</keyword>
<evidence type="ECO:0000256" key="5">
    <source>
        <dbReference type="ARBA" id="ARBA00023288"/>
    </source>
</evidence>
<evidence type="ECO:0000256" key="2">
    <source>
        <dbReference type="ARBA" id="ARBA00023136"/>
    </source>
</evidence>
<dbReference type="GO" id="GO:0051205">
    <property type="term" value="P:protein insertion into membrane"/>
    <property type="evidence" value="ECO:0007669"/>
    <property type="project" value="UniProtKB-UniRule"/>
</dbReference>
<dbReference type="CDD" id="cd15830">
    <property type="entry name" value="BamD"/>
    <property type="match status" value="1"/>
</dbReference>
<dbReference type="Pfam" id="PF13525">
    <property type="entry name" value="YfiO"/>
    <property type="match status" value="1"/>
</dbReference>
<name>E7C1Y8_9GAMM</name>
<dbReference type="SUPFAM" id="SSF48452">
    <property type="entry name" value="TPR-like"/>
    <property type="match status" value="1"/>
</dbReference>